<reference evidence="3" key="3">
    <citation type="submission" date="2012-02" db="UniProtKB">
        <authorList>
            <consortium name="Ensembl"/>
        </authorList>
    </citation>
    <scope>IDENTIFICATION</scope>
    <source>
        <strain evidence="3">Tuebingen</strain>
    </source>
</reference>
<reference evidence="5" key="5">
    <citation type="journal article" date="2016" name="BMC Genomics">
        <title>Gene evolution and gene expression after whole genome duplication in fish: the PhyloFish database.</title>
        <authorList>
            <person name="Pasquier J."/>
            <person name="Cabau C."/>
            <person name="Nguyen T."/>
            <person name="Jouanno E."/>
            <person name="Severac D."/>
            <person name="Braasch I."/>
            <person name="Journot L."/>
            <person name="Pontarotti P."/>
            <person name="Klopp C."/>
            <person name="Postlethwait J.H."/>
            <person name="Guiguen Y."/>
            <person name="Bobe J."/>
        </authorList>
    </citation>
    <scope>NUCLEOTIDE SEQUENCE</scope>
    <source>
        <strain evidence="5">Singapore</strain>
    </source>
</reference>
<dbReference type="eggNOG" id="ENOG502RZV2">
    <property type="taxonomic scope" value="Eukaryota"/>
</dbReference>
<dbReference type="GeneID" id="550591"/>
<dbReference type="PaxDb" id="7955-ENSDARP00000051622"/>
<feature type="region of interest" description="Disordered" evidence="1">
    <location>
        <begin position="1"/>
        <end position="117"/>
    </location>
</feature>
<dbReference type="Ensembl" id="ENSDART00000051623.5">
    <property type="protein sequence ID" value="ENSDARP00000051622.3"/>
    <property type="gene ID" value="ENSDARG00000035610.7"/>
</dbReference>
<reference evidence="5" key="6">
    <citation type="journal article" date="2020" name="Front. Genet.">
        <title>Functional Characterization and Expression Analyses Show Differential Roles of Maternal and Zygotic Dgcr8 in Early Embryonic Development.</title>
        <authorList>
            <person name="Zhu Z."/>
            <person name="Liu Y."/>
            <person name="Xu W."/>
            <person name="Liu T."/>
            <person name="Xie Y."/>
            <person name="Sham K.W.Y."/>
            <person name="Sha O."/>
            <person name="Cheng C.H.K."/>
        </authorList>
    </citation>
    <scope>NUCLEOTIDE SEQUENCE</scope>
    <source>
        <strain evidence="5">Singapore</strain>
    </source>
</reference>
<dbReference type="PANTHER" id="PTHR37948">
    <property type="entry name" value="ZGC:113208"/>
    <property type="match status" value="1"/>
</dbReference>
<reference evidence="5" key="7">
    <citation type="submission" date="2025-04" db="UniProtKB">
        <authorList>
            <consortium name="RefSeq"/>
        </authorList>
    </citation>
    <scope>IDENTIFICATION</scope>
    <source>
        <strain evidence="5">Singapore</strain>
    </source>
</reference>
<reference evidence="5" key="1">
    <citation type="journal article" date="1997" name="Gene">
        <title>Rapid identification and isolation of zebrafish cDNA clones.</title>
        <authorList>
            <person name="Gong Z."/>
            <person name="Yan T."/>
            <person name="Liao J."/>
            <person name="Lee S.E."/>
            <person name="He J."/>
            <person name="Hew C.L."/>
        </authorList>
    </citation>
    <scope>NUCLEOTIDE SEQUENCE</scope>
    <source>
        <strain evidence="5">Singapore</strain>
    </source>
</reference>
<sequence>MSDEDERHRKKMKRKTCTGDSKSPAKKKQKIKDKSEEKSHAVQKHDAIGGKADSTKTKVKLSGKDKDKGKISKSAHSTEWTENDKKSSSDGGKKQIKRNEKGQLLFKDHPEFTPNMTPKEVLQAGSFGGTYFRPIYSSITKKHYKDVWKELPEDWLDGLNIPEQVASSTYREKVNTYKVKCGGSLEMWESSGWIVPQDPYGWFQWYCRFYQGRRTEDDARQISRWSKCAGVKGRWRNNLITKVVRSGCAYDNVTVSPVVRQTLQHWGYKLTPEDYKQGAKRVKLK</sequence>
<dbReference type="KEGG" id="dre:550591"/>
<evidence type="ECO:0000313" key="2">
    <source>
        <dbReference type="EMBL" id="AAH93435.1"/>
    </source>
</evidence>
<reference evidence="2" key="2">
    <citation type="submission" date="2005-04" db="EMBL/GenBank/DDBJ databases">
        <authorList>
            <consortium name="NIH - Zebrafish Gene Collection (ZGC) project"/>
        </authorList>
    </citation>
    <scope>NUCLEOTIDE SEQUENCE [LARGE SCALE MRNA]</scope>
    <source>
        <strain evidence="2">Singapore local strain</strain>
        <tissue evidence="2">Embryo</tissue>
    </source>
</reference>
<dbReference type="EMBL" id="BC093435">
    <property type="protein sequence ID" value="AAH93435.1"/>
    <property type="molecule type" value="mRNA"/>
</dbReference>
<feature type="compositionally biased region" description="Basic and acidic residues" evidence="1">
    <location>
        <begin position="82"/>
        <end position="111"/>
    </location>
</feature>
<dbReference type="OMA" id="GWIKPQD"/>
<dbReference type="GeneTree" id="ENSGT00660000097471"/>
<gene>
    <name evidence="5" type="primary">wu:fb94c06</name>
    <name evidence="5" type="synonym">wu:fe14c09</name>
    <name evidence="2 5 6" type="ORF">zgc:113208</name>
</gene>
<dbReference type="Bgee" id="ENSDARG00000035610">
    <property type="expression patterns" value="Expressed in early embryo and 25 other cell types or tissues"/>
</dbReference>
<dbReference type="EMBL" id="BX511098">
    <property type="status" value="NOT_ANNOTATED_CDS"/>
    <property type="molecule type" value="Genomic_DNA"/>
</dbReference>
<reference evidence="3 4" key="4">
    <citation type="journal article" date="2013" name="Nature">
        <title>The zebrafish reference genome sequence and its relationship to the human genome.</title>
        <authorList>
            <consortium name="Genome Reference Consortium Zebrafish"/>
            <person name="Howe K."/>
            <person name="Clark M.D."/>
            <person name="Torroja C.F."/>
            <person name="Torrance J."/>
            <person name="Berthelot C."/>
            <person name="Muffato M."/>
            <person name="Collins J.E."/>
            <person name="Humphray S."/>
            <person name="McLaren K."/>
            <person name="Matthews L."/>
            <person name="McLaren S."/>
            <person name="Sealy I."/>
            <person name="Caccamo M."/>
            <person name="Churcher C."/>
            <person name="Scott C."/>
            <person name="Barrett J.C."/>
            <person name="Koch R."/>
            <person name="Rauch G.J."/>
            <person name="White S."/>
            <person name="Chow W."/>
            <person name="Kilian B."/>
            <person name="Quintais L.T."/>
            <person name="Guerra-Assuncao J.A."/>
            <person name="Zhou Y."/>
            <person name="Gu Y."/>
            <person name="Yen J."/>
            <person name="Vogel J.H."/>
            <person name="Eyre T."/>
            <person name="Redmond S."/>
            <person name="Banerjee R."/>
            <person name="Chi J."/>
            <person name="Fu B."/>
            <person name="Langley E."/>
            <person name="Maguire S.F."/>
            <person name="Laird G.K."/>
            <person name="Lloyd D."/>
            <person name="Kenyon E."/>
            <person name="Donaldson S."/>
            <person name="Sehra H."/>
            <person name="Almeida-King J."/>
            <person name="Loveland J."/>
            <person name="Trevanion S."/>
            <person name="Jones M."/>
            <person name="Quail M."/>
            <person name="Willey D."/>
            <person name="Hunt A."/>
            <person name="Burton J."/>
            <person name="Sims S."/>
            <person name="McLay K."/>
            <person name="Plumb B."/>
            <person name="Davis J."/>
            <person name="Clee C."/>
            <person name="Oliver K."/>
            <person name="Clark R."/>
            <person name="Riddle C."/>
            <person name="Elliot D."/>
            <person name="Eliott D."/>
            <person name="Threadgold G."/>
            <person name="Harden G."/>
            <person name="Ware D."/>
            <person name="Begum S."/>
            <person name="Mortimore B."/>
            <person name="Mortimer B."/>
            <person name="Kerry G."/>
            <person name="Heath P."/>
            <person name="Phillimore B."/>
            <person name="Tracey A."/>
            <person name="Corby N."/>
            <person name="Dunn M."/>
            <person name="Johnson C."/>
            <person name="Wood J."/>
            <person name="Clark S."/>
            <person name="Pelan S."/>
            <person name="Griffiths G."/>
            <person name="Smith M."/>
            <person name="Glithero R."/>
            <person name="Howden P."/>
            <person name="Barker N."/>
            <person name="Lloyd C."/>
            <person name="Stevens C."/>
            <person name="Harley J."/>
            <person name="Holt K."/>
            <person name="Panagiotidis G."/>
            <person name="Lovell J."/>
            <person name="Beasley H."/>
            <person name="Henderson C."/>
            <person name="Gordon D."/>
            <person name="Auger K."/>
            <person name="Wright D."/>
            <person name="Collins J."/>
            <person name="Raisen C."/>
            <person name="Dyer L."/>
            <person name="Leung K."/>
            <person name="Robertson L."/>
            <person name="Ambridge K."/>
            <person name="Leongamornlert D."/>
            <person name="McGuire S."/>
            <person name="Gilderthorp R."/>
            <person name="Griffiths C."/>
            <person name="Manthravadi D."/>
            <person name="Nichol S."/>
            <person name="Barker G."/>
            <person name="Whitehead S."/>
            <person name="Kay M."/>
            <person name="Brown J."/>
            <person name="Murnane C."/>
            <person name="Gray E."/>
            <person name="Humphries M."/>
            <person name="Sycamore N."/>
            <person name="Barker D."/>
            <person name="Saunders D."/>
            <person name="Wallis J."/>
            <person name="Babbage A."/>
            <person name="Hammond S."/>
            <person name="Mashreghi-Mohammadi M."/>
            <person name="Barr L."/>
            <person name="Martin S."/>
            <person name="Wray P."/>
            <person name="Ellington A."/>
            <person name="Matthews N."/>
            <person name="Ellwood M."/>
            <person name="Woodmansey R."/>
            <person name="Clark G."/>
            <person name="Cooper J."/>
            <person name="Cooper J."/>
            <person name="Tromans A."/>
            <person name="Grafham D."/>
            <person name="Skuce C."/>
            <person name="Pandian R."/>
            <person name="Andrews R."/>
            <person name="Harrison E."/>
            <person name="Kimberley A."/>
            <person name="Garnett J."/>
            <person name="Fosker N."/>
            <person name="Hall R."/>
            <person name="Garner P."/>
            <person name="Kelly D."/>
            <person name="Bird C."/>
            <person name="Palmer S."/>
            <person name="Gehring I."/>
            <person name="Berger A."/>
            <person name="Dooley C.M."/>
            <person name="Ersan-Urun Z."/>
            <person name="Eser C."/>
            <person name="Geiger H."/>
            <person name="Geisler M."/>
            <person name="Karotki L."/>
            <person name="Kirn A."/>
            <person name="Konantz J."/>
            <person name="Konantz M."/>
            <person name="Oberlander M."/>
            <person name="Rudolph-Geiger S."/>
            <person name="Teucke M."/>
            <person name="Lanz C."/>
            <person name="Raddatz G."/>
            <person name="Osoegawa K."/>
            <person name="Zhu B."/>
            <person name="Rapp A."/>
            <person name="Widaa S."/>
            <person name="Langford C."/>
            <person name="Yang F."/>
            <person name="Schuster S.C."/>
            <person name="Carter N.P."/>
            <person name="Harrow J."/>
            <person name="Ning Z."/>
            <person name="Herrero J."/>
            <person name="Searle S.M."/>
            <person name="Enright A."/>
            <person name="Geisler R."/>
            <person name="Plasterk R.H."/>
            <person name="Lee C."/>
            <person name="Westerfield M."/>
            <person name="de Jong P.J."/>
            <person name="Zon L.I."/>
            <person name="Postlethwait J.H."/>
            <person name="Nusslein-Volhard C."/>
            <person name="Hubbard T.J."/>
            <person name="Roest Crollius H."/>
            <person name="Rogers J."/>
            <person name="Stemple D.L."/>
        </authorList>
    </citation>
    <scope>NUCLEOTIDE SEQUENCE [LARGE SCALE GENOMIC DNA]</scope>
    <source>
        <strain evidence="3">Tuebingen</strain>
    </source>
</reference>
<dbReference type="AlphaFoldDB" id="Q566N6"/>
<evidence type="ECO:0000256" key="1">
    <source>
        <dbReference type="SAM" id="MobiDB-lite"/>
    </source>
</evidence>
<name>Q566N6_DANRE</name>
<evidence type="ECO:0000313" key="6">
    <source>
        <dbReference type="ZFIN" id="ZDB-GENE-050417-450"/>
    </source>
</evidence>
<organism evidence="2">
    <name type="scientific">Danio rerio</name>
    <name type="common">Zebrafish</name>
    <name type="synonym">Brachydanio rerio</name>
    <dbReference type="NCBI Taxonomy" id="7955"/>
    <lineage>
        <taxon>Eukaryota</taxon>
        <taxon>Metazoa</taxon>
        <taxon>Chordata</taxon>
        <taxon>Craniata</taxon>
        <taxon>Vertebrata</taxon>
        <taxon>Euteleostomi</taxon>
        <taxon>Actinopterygii</taxon>
        <taxon>Neopterygii</taxon>
        <taxon>Teleostei</taxon>
        <taxon>Ostariophysi</taxon>
        <taxon>Cypriniformes</taxon>
        <taxon>Danionidae</taxon>
        <taxon>Danioninae</taxon>
        <taxon>Danio</taxon>
    </lineage>
</organism>
<proteinExistence type="evidence at transcript level"/>
<feature type="compositionally biased region" description="Basic and acidic residues" evidence="1">
    <location>
        <begin position="32"/>
        <end position="70"/>
    </location>
</feature>
<dbReference type="ZFIN" id="ZDB-GENE-050417-450">
    <property type="gene designation" value="zgc:113208"/>
</dbReference>
<accession>Q566N6</accession>
<dbReference type="RefSeq" id="NP_001017892.1">
    <property type="nucleotide sequence ID" value="NM_001017892.1"/>
</dbReference>
<dbReference type="HOGENOM" id="CLU_050444_1_0_1"/>
<keyword evidence="4" id="KW-1185">Reference proteome</keyword>
<dbReference type="OrthoDB" id="4850at2759"/>
<protein>
    <submittedName>
        <fullName evidence="5">Uncharacterized protein LOC550591</fullName>
    </submittedName>
    <submittedName>
        <fullName evidence="2 3">Zgc:113208</fullName>
    </submittedName>
</protein>
<dbReference type="Proteomes" id="UP000000437">
    <property type="component" value="Chromosome 5"/>
</dbReference>
<evidence type="ECO:0000313" key="3">
    <source>
        <dbReference type="Ensembl" id="ENSDARP00000051622"/>
    </source>
</evidence>
<evidence type="ECO:0000313" key="5">
    <source>
        <dbReference type="RefSeq" id="NP_001017892.1"/>
    </source>
</evidence>
<evidence type="ECO:0000313" key="4">
    <source>
        <dbReference type="Proteomes" id="UP000000437"/>
    </source>
</evidence>
<dbReference type="AGR" id="ZFIN:ZDB-GENE-050417-450"/>
<dbReference type="PANTHER" id="PTHR37948:SF1">
    <property type="entry name" value="BLL5189 PROTEIN"/>
    <property type="match status" value="1"/>
</dbReference>
<dbReference type="STRING" id="7955.ENSDARP00000051622"/>
<dbReference type="DNASU" id="550591"/>
<dbReference type="ExpressionAtlas" id="Q566N6">
    <property type="expression patterns" value="baseline"/>
</dbReference>
<accession>A0A8M1N5U4</accession>